<comment type="subcellular location">
    <subcellularLocation>
        <location evidence="1">Membrane</location>
        <topology evidence="1">Multi-pass membrane protein</topology>
    </subcellularLocation>
</comment>
<evidence type="ECO:0000313" key="11">
    <source>
        <dbReference type="Proteomes" id="UP000823749"/>
    </source>
</evidence>
<dbReference type="Proteomes" id="UP000823749">
    <property type="component" value="Chromosome 9"/>
</dbReference>
<keyword evidence="3" id="KW-0813">Transport</keyword>
<keyword evidence="5 9" id="KW-1133">Transmembrane helix</keyword>
<feature type="transmembrane region" description="Helical" evidence="9">
    <location>
        <begin position="82"/>
        <end position="104"/>
    </location>
</feature>
<proteinExistence type="inferred from homology"/>
<feature type="transmembrane region" description="Helical" evidence="9">
    <location>
        <begin position="44"/>
        <end position="62"/>
    </location>
</feature>
<evidence type="ECO:0000256" key="9">
    <source>
        <dbReference type="SAM" id="Phobius"/>
    </source>
</evidence>
<dbReference type="InterPro" id="IPR001046">
    <property type="entry name" value="NRAMP_fam"/>
</dbReference>
<gene>
    <name evidence="10" type="ORF">RHGRI_025544</name>
</gene>
<evidence type="ECO:0000256" key="1">
    <source>
        <dbReference type="ARBA" id="ARBA00004141"/>
    </source>
</evidence>
<name>A0AAV6IU27_9ERIC</name>
<keyword evidence="11" id="KW-1185">Reference proteome</keyword>
<keyword evidence="6" id="KW-0406">Ion transport</keyword>
<organism evidence="10 11">
    <name type="scientific">Rhododendron griersonianum</name>
    <dbReference type="NCBI Taxonomy" id="479676"/>
    <lineage>
        <taxon>Eukaryota</taxon>
        <taxon>Viridiplantae</taxon>
        <taxon>Streptophyta</taxon>
        <taxon>Embryophyta</taxon>
        <taxon>Tracheophyta</taxon>
        <taxon>Spermatophyta</taxon>
        <taxon>Magnoliopsida</taxon>
        <taxon>eudicotyledons</taxon>
        <taxon>Gunneridae</taxon>
        <taxon>Pentapetalae</taxon>
        <taxon>asterids</taxon>
        <taxon>Ericales</taxon>
        <taxon>Ericaceae</taxon>
        <taxon>Ericoideae</taxon>
        <taxon>Rhodoreae</taxon>
        <taxon>Rhododendron</taxon>
    </lineage>
</organism>
<dbReference type="PANTHER" id="PTHR11706">
    <property type="entry name" value="SOLUTE CARRIER PROTEIN FAMILY 11 MEMBER"/>
    <property type="match status" value="1"/>
</dbReference>
<evidence type="ECO:0000256" key="7">
    <source>
        <dbReference type="ARBA" id="ARBA00023136"/>
    </source>
</evidence>
<evidence type="ECO:0000256" key="5">
    <source>
        <dbReference type="ARBA" id="ARBA00022989"/>
    </source>
</evidence>
<sequence>MGSLEQVNGESNPMAAFDVKKETPTNNTHEGFDLENQKRQKPGWIKFLAYVGPGFLVSLAYLDPGNMETDLQAGAQDGFELLWVILIGMIFALIIQSLAANLGVSTGKHLSELCKAEYPIFVKYCLWLLAEVAVVAADVPEACFFGEMGFVKPPAVDLLKGLFVPKLSGQTAVGDAIALLGALIMP</sequence>
<evidence type="ECO:0000256" key="8">
    <source>
        <dbReference type="SAM" id="MobiDB-lite"/>
    </source>
</evidence>
<feature type="compositionally biased region" description="Polar residues" evidence="8">
    <location>
        <begin position="1"/>
        <end position="11"/>
    </location>
</feature>
<evidence type="ECO:0000256" key="6">
    <source>
        <dbReference type="ARBA" id="ARBA00023065"/>
    </source>
</evidence>
<dbReference type="GO" id="GO:0015086">
    <property type="term" value="F:cadmium ion transmembrane transporter activity"/>
    <property type="evidence" value="ECO:0007669"/>
    <property type="project" value="TreeGrafter"/>
</dbReference>
<evidence type="ECO:0000313" key="10">
    <source>
        <dbReference type="EMBL" id="KAG5530615.1"/>
    </source>
</evidence>
<keyword evidence="7 9" id="KW-0472">Membrane</keyword>
<accession>A0AAV6IU27</accession>
<evidence type="ECO:0000256" key="2">
    <source>
        <dbReference type="ARBA" id="ARBA00009965"/>
    </source>
</evidence>
<dbReference type="PANTHER" id="PTHR11706:SF77">
    <property type="entry name" value="METAL TRANSPORTER NRAMP5"/>
    <property type="match status" value="1"/>
</dbReference>
<evidence type="ECO:0000256" key="3">
    <source>
        <dbReference type="ARBA" id="ARBA00022448"/>
    </source>
</evidence>
<dbReference type="Pfam" id="PF01566">
    <property type="entry name" value="Nramp"/>
    <property type="match status" value="1"/>
</dbReference>
<dbReference type="NCBIfam" id="NF037982">
    <property type="entry name" value="Nramp_1"/>
    <property type="match status" value="1"/>
</dbReference>
<comment type="caution">
    <text evidence="10">The sequence shown here is derived from an EMBL/GenBank/DDBJ whole genome shotgun (WGS) entry which is preliminary data.</text>
</comment>
<dbReference type="GO" id="GO:0005384">
    <property type="term" value="F:manganese ion transmembrane transporter activity"/>
    <property type="evidence" value="ECO:0007669"/>
    <property type="project" value="TreeGrafter"/>
</dbReference>
<dbReference type="GO" id="GO:0034755">
    <property type="term" value="P:iron ion transmembrane transport"/>
    <property type="evidence" value="ECO:0007669"/>
    <property type="project" value="TreeGrafter"/>
</dbReference>
<feature type="region of interest" description="Disordered" evidence="8">
    <location>
        <begin position="1"/>
        <end position="33"/>
    </location>
</feature>
<dbReference type="AlphaFoldDB" id="A0AAV6IU27"/>
<dbReference type="EMBL" id="JACTNZ010000009">
    <property type="protein sequence ID" value="KAG5530615.1"/>
    <property type="molecule type" value="Genomic_DNA"/>
</dbReference>
<comment type="similarity">
    <text evidence="2">Belongs to the NRAMP (TC 2.A.55) family.</text>
</comment>
<evidence type="ECO:0000256" key="4">
    <source>
        <dbReference type="ARBA" id="ARBA00022692"/>
    </source>
</evidence>
<keyword evidence="4 9" id="KW-0812">Transmembrane</keyword>
<reference evidence="10" key="1">
    <citation type="submission" date="2020-08" db="EMBL/GenBank/DDBJ databases">
        <title>Plant Genome Project.</title>
        <authorList>
            <person name="Zhang R.-G."/>
        </authorList>
    </citation>
    <scope>NUCLEOTIDE SEQUENCE</scope>
    <source>
        <strain evidence="10">WSP0</strain>
        <tissue evidence="10">Leaf</tissue>
    </source>
</reference>
<dbReference type="GO" id="GO:0005886">
    <property type="term" value="C:plasma membrane"/>
    <property type="evidence" value="ECO:0007669"/>
    <property type="project" value="TreeGrafter"/>
</dbReference>
<protein>
    <submittedName>
        <fullName evidence="10">Uncharacterized protein</fullName>
    </submittedName>
</protein>